<dbReference type="Proteomes" id="UP000054342">
    <property type="component" value="Unassembled WGS sequence"/>
</dbReference>
<feature type="transmembrane region" description="Helical" evidence="6">
    <location>
        <begin position="502"/>
        <end position="525"/>
    </location>
</feature>
<feature type="transmembrane region" description="Helical" evidence="6">
    <location>
        <begin position="577"/>
        <end position="599"/>
    </location>
</feature>
<dbReference type="GeneID" id="25328454"/>
<proteinExistence type="predicted"/>
<feature type="compositionally biased region" description="Low complexity" evidence="5">
    <location>
        <begin position="260"/>
        <end position="290"/>
    </location>
</feature>
<dbReference type="RefSeq" id="XP_013314751.1">
    <property type="nucleotide sequence ID" value="XM_013459297.1"/>
</dbReference>
<evidence type="ECO:0000256" key="4">
    <source>
        <dbReference type="ARBA" id="ARBA00023136"/>
    </source>
</evidence>
<dbReference type="Pfam" id="PF03547">
    <property type="entry name" value="Mem_trans"/>
    <property type="match status" value="1"/>
</dbReference>
<dbReference type="STRING" id="348802.A0A0D2CVN7"/>
<organism evidence="7 8">
    <name type="scientific">Exophiala xenobiotica</name>
    <dbReference type="NCBI Taxonomy" id="348802"/>
    <lineage>
        <taxon>Eukaryota</taxon>
        <taxon>Fungi</taxon>
        <taxon>Dikarya</taxon>
        <taxon>Ascomycota</taxon>
        <taxon>Pezizomycotina</taxon>
        <taxon>Eurotiomycetes</taxon>
        <taxon>Chaetothyriomycetidae</taxon>
        <taxon>Chaetothyriales</taxon>
        <taxon>Herpotrichiellaceae</taxon>
        <taxon>Exophiala</taxon>
    </lineage>
</organism>
<evidence type="ECO:0000256" key="1">
    <source>
        <dbReference type="ARBA" id="ARBA00004141"/>
    </source>
</evidence>
<evidence type="ECO:0000256" key="5">
    <source>
        <dbReference type="SAM" id="MobiDB-lite"/>
    </source>
</evidence>
<sequence length="606" mass="65412">MSAQDCASTPGDTFLVDLEVLVAATCICGAGYAAAKANLLSAELEQLLVYLNRRVFTPCLVFVKLGPEVHWHLLPEVAVIPAFYALQTLASWVSCLFLSSIAGLRGGLQNVAVANSVCGSTDAIILPLILLLVEASNPSVQCLKSNNVPRYSTTRGLTYMVLFQQLCHLNLWIIIKAVLPRVAPHALEDAPIVAARDIEAPPAEEGIGYPRNTDQPCEETRGAYQANQLFIKRRIVSKPILENVFFFVLSKLWVVHPTTTPSSSSLYNGSTRHPQSSRSNSSPSISTSTSPDRRRDAASGKSGSQRLHAKSNEGGSVVLPISEQGITMNYRATCEPLITPGLAREGDLRIFPQLGPTPCLPRYGSRVKNWAEESYRKVQQASRKPADHLPHSIWAVSAAASSIMVAPGRFMRTFVAPSFAALVAAVVVGSNPALKHSFFTKEAFINSSFVSAASQLADVAVPAWLFVTGGRAARSTMAPTTSSTSHPSTQAGSSEDVDASTLIIVSLLSRMLLPVIFVSALFALLTKNERALVFNDPSFLLVGVLVAGSPAAYELVDLARQKKICPNLMPRIVQQMWSVWTFFYVFVLLGFATAIVQVAQGQRPGF</sequence>
<dbReference type="GO" id="GO:0005783">
    <property type="term" value="C:endoplasmic reticulum"/>
    <property type="evidence" value="ECO:0007669"/>
    <property type="project" value="TreeGrafter"/>
</dbReference>
<dbReference type="PANTHER" id="PTHR31794">
    <property type="entry name" value="AUXIN EFFLUX TRANSPORTER FAMILY PROTEIN (EUROFUNG)"/>
    <property type="match status" value="1"/>
</dbReference>
<accession>A0A0D2CVN7</accession>
<keyword evidence="8" id="KW-1185">Reference proteome</keyword>
<evidence type="ECO:0000313" key="8">
    <source>
        <dbReference type="Proteomes" id="UP000054342"/>
    </source>
</evidence>
<keyword evidence="2 6" id="KW-0812">Transmembrane</keyword>
<evidence type="ECO:0000313" key="7">
    <source>
        <dbReference type="EMBL" id="KIW54167.1"/>
    </source>
</evidence>
<dbReference type="EMBL" id="KN847320">
    <property type="protein sequence ID" value="KIW54167.1"/>
    <property type="molecule type" value="Genomic_DNA"/>
</dbReference>
<dbReference type="OrthoDB" id="10600837at2759"/>
<feature type="transmembrane region" description="Helical" evidence="6">
    <location>
        <begin position="537"/>
        <end position="556"/>
    </location>
</feature>
<comment type="subcellular location">
    <subcellularLocation>
        <location evidence="1">Membrane</location>
        <topology evidence="1">Multi-pass membrane protein</topology>
    </subcellularLocation>
</comment>
<keyword evidence="4 6" id="KW-0472">Membrane</keyword>
<feature type="transmembrane region" description="Helical" evidence="6">
    <location>
        <begin position="410"/>
        <end position="429"/>
    </location>
</feature>
<evidence type="ECO:0000256" key="2">
    <source>
        <dbReference type="ARBA" id="ARBA00022692"/>
    </source>
</evidence>
<feature type="region of interest" description="Disordered" evidence="5">
    <location>
        <begin position="260"/>
        <end position="314"/>
    </location>
</feature>
<gene>
    <name evidence="7" type="ORF">PV05_06546</name>
</gene>
<protein>
    <submittedName>
        <fullName evidence="7">Uncharacterized protein</fullName>
    </submittedName>
</protein>
<dbReference type="PANTHER" id="PTHR31794:SF4">
    <property type="entry name" value="AUXIN EFFLUX TRANSPORTER FAMILY PROTEIN (EUROFUNG)"/>
    <property type="match status" value="1"/>
</dbReference>
<dbReference type="GO" id="GO:0055085">
    <property type="term" value="P:transmembrane transport"/>
    <property type="evidence" value="ECO:0007669"/>
    <property type="project" value="InterPro"/>
</dbReference>
<keyword evidence="3 6" id="KW-1133">Transmembrane helix</keyword>
<dbReference type="AlphaFoldDB" id="A0A0D2CVN7"/>
<dbReference type="HOGENOM" id="CLU_450572_0_0_1"/>
<reference evidence="7 8" key="1">
    <citation type="submission" date="2015-01" db="EMBL/GenBank/DDBJ databases">
        <title>The Genome Sequence of Exophiala xenobiotica CBS118157.</title>
        <authorList>
            <consortium name="The Broad Institute Genomics Platform"/>
            <person name="Cuomo C."/>
            <person name="de Hoog S."/>
            <person name="Gorbushina A."/>
            <person name="Stielow B."/>
            <person name="Teixiera M."/>
            <person name="Abouelleil A."/>
            <person name="Chapman S.B."/>
            <person name="Priest M."/>
            <person name="Young S.K."/>
            <person name="Wortman J."/>
            <person name="Nusbaum C."/>
            <person name="Birren B."/>
        </authorList>
    </citation>
    <scope>NUCLEOTIDE SEQUENCE [LARGE SCALE GENOMIC DNA]</scope>
    <source>
        <strain evidence="7 8">CBS 118157</strain>
    </source>
</reference>
<dbReference type="InterPro" id="IPR004776">
    <property type="entry name" value="Mem_transp_PIN-like"/>
</dbReference>
<name>A0A0D2CVN7_9EURO</name>
<evidence type="ECO:0000256" key="6">
    <source>
        <dbReference type="SAM" id="Phobius"/>
    </source>
</evidence>
<dbReference type="GO" id="GO:0016020">
    <property type="term" value="C:membrane"/>
    <property type="evidence" value="ECO:0007669"/>
    <property type="project" value="UniProtKB-SubCell"/>
</dbReference>
<evidence type="ECO:0000256" key="3">
    <source>
        <dbReference type="ARBA" id="ARBA00022989"/>
    </source>
</evidence>